<name>A0A318S989_9DEIO</name>
<dbReference type="FunFam" id="1.20.1720.10:FF:000004">
    <property type="entry name" value="EmrB/QacA family drug resistance transporter"/>
    <property type="match status" value="1"/>
</dbReference>
<dbReference type="PANTHER" id="PTHR23501:SF197">
    <property type="entry name" value="COMD"/>
    <property type="match status" value="1"/>
</dbReference>
<evidence type="ECO:0000256" key="7">
    <source>
        <dbReference type="SAM" id="MobiDB-lite"/>
    </source>
</evidence>
<evidence type="ECO:0000313" key="11">
    <source>
        <dbReference type="Proteomes" id="UP000248326"/>
    </source>
</evidence>
<dbReference type="Proteomes" id="UP000248326">
    <property type="component" value="Unassembled WGS sequence"/>
</dbReference>
<feature type="region of interest" description="Disordered" evidence="7">
    <location>
        <begin position="510"/>
        <end position="536"/>
    </location>
</feature>
<evidence type="ECO:0000256" key="2">
    <source>
        <dbReference type="ARBA" id="ARBA00022448"/>
    </source>
</evidence>
<dbReference type="OrthoDB" id="52797at2"/>
<dbReference type="InterPro" id="IPR020846">
    <property type="entry name" value="MFS_dom"/>
</dbReference>
<dbReference type="PANTHER" id="PTHR23501">
    <property type="entry name" value="MAJOR FACILITATOR SUPERFAMILY"/>
    <property type="match status" value="1"/>
</dbReference>
<dbReference type="Gene3D" id="1.20.1250.20">
    <property type="entry name" value="MFS general substrate transporter like domains"/>
    <property type="match status" value="1"/>
</dbReference>
<feature type="transmembrane region" description="Helical" evidence="8">
    <location>
        <begin position="354"/>
        <end position="376"/>
    </location>
</feature>
<dbReference type="InterPro" id="IPR004638">
    <property type="entry name" value="EmrB-like"/>
</dbReference>
<dbReference type="RefSeq" id="WP_110885264.1">
    <property type="nucleotide sequence ID" value="NZ_QJSX01000002.1"/>
</dbReference>
<feature type="transmembrane region" description="Helical" evidence="8">
    <location>
        <begin position="299"/>
        <end position="320"/>
    </location>
</feature>
<evidence type="ECO:0000256" key="1">
    <source>
        <dbReference type="ARBA" id="ARBA00004651"/>
    </source>
</evidence>
<keyword evidence="11" id="KW-1185">Reference proteome</keyword>
<keyword evidence="4 8" id="KW-0812">Transmembrane</keyword>
<feature type="domain" description="Major facilitator superfamily (MFS) profile" evidence="9">
    <location>
        <begin position="9"/>
        <end position="445"/>
    </location>
</feature>
<feature type="transmembrane region" description="Helical" evidence="8">
    <location>
        <begin position="481"/>
        <end position="503"/>
    </location>
</feature>
<dbReference type="Gene3D" id="1.20.1720.10">
    <property type="entry name" value="Multidrug resistance protein D"/>
    <property type="match status" value="1"/>
</dbReference>
<keyword evidence="2" id="KW-0813">Transport</keyword>
<dbReference type="PROSITE" id="PS50850">
    <property type="entry name" value="MFS"/>
    <property type="match status" value="1"/>
</dbReference>
<comment type="subcellular location">
    <subcellularLocation>
        <location evidence="1">Cell membrane</location>
        <topology evidence="1">Multi-pass membrane protein</topology>
    </subcellularLocation>
</comment>
<feature type="transmembrane region" description="Helical" evidence="8">
    <location>
        <begin position="226"/>
        <end position="243"/>
    </location>
</feature>
<dbReference type="InterPro" id="IPR011701">
    <property type="entry name" value="MFS"/>
</dbReference>
<sequence>MTHRDKMQAFAGVLLVLFLASLNTTVVGTALPRIIADLGGMNVYTWAFTAYTLAQTVSIPVYGKLSDLYGRKPVLLFGIALFTLASALGGLSQSMGFLIACRALQGLGGGALMSMAFAAIGDLFTLTERGKYQGLNGAVFGVSSVLGPLLGGFLTDHLSWHWVFFVNVPVAVLAFWFIARFFPAKRERGEARIDVLGALLLTAAVVPLLLALTWGGTTDPWTSPKILGLLAFAAACTAAFVTWQARTPSPILALNLFRNPTFTFANIAGFFSTAGLYAAILYLPLFMQGVRGVSASNSGIVLAPLMLGMIVTSTVAGFIVSRVGRYKPAILAGLVVMTGALFFGTRLTPDTATSVVVGLMIVLGLGLGPTGSLFTLAVQTSSPRAQLGMATSANQFFRNMGGTIGAAVFGAVQANHLHALPTLLASSTRALPSSLAVAVADPNILSNPSALAKLHAAVAPLVGEAGFARILATMRGVLTDAVTNVFLLAGLGMTVALLVTLALPNLNLKSVRPQPETPRAPEVEAKPLAGVGVRER</sequence>
<evidence type="ECO:0000256" key="4">
    <source>
        <dbReference type="ARBA" id="ARBA00022692"/>
    </source>
</evidence>
<keyword evidence="6 8" id="KW-0472">Membrane</keyword>
<dbReference type="GO" id="GO:0005886">
    <property type="term" value="C:plasma membrane"/>
    <property type="evidence" value="ECO:0007669"/>
    <property type="project" value="UniProtKB-SubCell"/>
</dbReference>
<organism evidence="10 11">
    <name type="scientific">Deinococcus yavapaiensis KR-236</name>
    <dbReference type="NCBI Taxonomy" id="694435"/>
    <lineage>
        <taxon>Bacteria</taxon>
        <taxon>Thermotogati</taxon>
        <taxon>Deinococcota</taxon>
        <taxon>Deinococci</taxon>
        <taxon>Deinococcales</taxon>
        <taxon>Deinococcaceae</taxon>
        <taxon>Deinococcus</taxon>
    </lineage>
</organism>
<evidence type="ECO:0000256" key="8">
    <source>
        <dbReference type="SAM" id="Phobius"/>
    </source>
</evidence>
<feature type="transmembrane region" description="Helical" evidence="8">
    <location>
        <begin position="134"/>
        <end position="154"/>
    </location>
</feature>
<dbReference type="PRINTS" id="PR01036">
    <property type="entry name" value="TCRTETB"/>
</dbReference>
<proteinExistence type="predicted"/>
<feature type="transmembrane region" description="Helical" evidence="8">
    <location>
        <begin position="195"/>
        <end position="214"/>
    </location>
</feature>
<dbReference type="AlphaFoldDB" id="A0A318S989"/>
<feature type="transmembrane region" description="Helical" evidence="8">
    <location>
        <begin position="106"/>
        <end position="127"/>
    </location>
</feature>
<protein>
    <submittedName>
        <fullName evidence="10">EmrB/QacA subfamily drug resistance transporter</fullName>
    </submittedName>
</protein>
<dbReference type="CDD" id="cd17502">
    <property type="entry name" value="MFS_Azr1_MDR_like"/>
    <property type="match status" value="1"/>
</dbReference>
<feature type="transmembrane region" description="Helical" evidence="8">
    <location>
        <begin position="44"/>
        <end position="62"/>
    </location>
</feature>
<dbReference type="InterPro" id="IPR036259">
    <property type="entry name" value="MFS_trans_sf"/>
</dbReference>
<evidence type="ECO:0000259" key="9">
    <source>
        <dbReference type="PROSITE" id="PS50850"/>
    </source>
</evidence>
<dbReference type="GO" id="GO:0022857">
    <property type="term" value="F:transmembrane transporter activity"/>
    <property type="evidence" value="ECO:0007669"/>
    <property type="project" value="InterPro"/>
</dbReference>
<dbReference type="Pfam" id="PF07690">
    <property type="entry name" value="MFS_1"/>
    <property type="match status" value="1"/>
</dbReference>
<evidence type="ECO:0000256" key="6">
    <source>
        <dbReference type="ARBA" id="ARBA00023136"/>
    </source>
</evidence>
<keyword evidence="3" id="KW-1003">Cell membrane</keyword>
<evidence type="ECO:0000256" key="5">
    <source>
        <dbReference type="ARBA" id="ARBA00022989"/>
    </source>
</evidence>
<dbReference type="EMBL" id="QJSX01000002">
    <property type="protein sequence ID" value="PYE55700.1"/>
    <property type="molecule type" value="Genomic_DNA"/>
</dbReference>
<feature type="transmembrane region" description="Helical" evidence="8">
    <location>
        <begin position="329"/>
        <end position="348"/>
    </location>
</feature>
<gene>
    <name evidence="10" type="ORF">DES52_10263</name>
</gene>
<feature type="transmembrane region" description="Helical" evidence="8">
    <location>
        <begin position="264"/>
        <end position="287"/>
    </location>
</feature>
<comment type="caution">
    <text evidence="10">The sequence shown here is derived from an EMBL/GenBank/DDBJ whole genome shotgun (WGS) entry which is preliminary data.</text>
</comment>
<feature type="transmembrane region" description="Helical" evidence="8">
    <location>
        <begin position="74"/>
        <end position="100"/>
    </location>
</feature>
<reference evidence="10 11" key="1">
    <citation type="submission" date="2018-06" db="EMBL/GenBank/DDBJ databases">
        <title>Genomic Encyclopedia of Type Strains, Phase IV (KMG-IV): sequencing the most valuable type-strain genomes for metagenomic binning, comparative biology and taxonomic classification.</title>
        <authorList>
            <person name="Goeker M."/>
        </authorList>
    </citation>
    <scope>NUCLEOTIDE SEQUENCE [LARGE SCALE GENOMIC DNA]</scope>
    <source>
        <strain evidence="10 11">DSM 18048</strain>
    </source>
</reference>
<feature type="transmembrane region" description="Helical" evidence="8">
    <location>
        <begin position="160"/>
        <end position="183"/>
    </location>
</feature>
<evidence type="ECO:0000256" key="3">
    <source>
        <dbReference type="ARBA" id="ARBA00022475"/>
    </source>
</evidence>
<dbReference type="SUPFAM" id="SSF103473">
    <property type="entry name" value="MFS general substrate transporter"/>
    <property type="match status" value="1"/>
</dbReference>
<accession>A0A318S989</accession>
<evidence type="ECO:0000313" key="10">
    <source>
        <dbReference type="EMBL" id="PYE55700.1"/>
    </source>
</evidence>
<dbReference type="NCBIfam" id="TIGR00711">
    <property type="entry name" value="efflux_EmrB"/>
    <property type="match status" value="1"/>
</dbReference>
<keyword evidence="5 8" id="KW-1133">Transmembrane helix</keyword>